<evidence type="ECO:0000313" key="5">
    <source>
        <dbReference type="Proteomes" id="UP000612855"/>
    </source>
</evidence>
<dbReference type="EMBL" id="BMFJ01000001">
    <property type="protein sequence ID" value="GGE35060.1"/>
    <property type="molecule type" value="Genomic_DNA"/>
</dbReference>
<gene>
    <name evidence="4" type="primary">kpsE</name>
    <name evidence="4" type="ORF">GCM10011360_23610</name>
</gene>
<organism evidence="4 5">
    <name type="scientific">Primorskyibacter flagellatus</name>
    <dbReference type="NCBI Taxonomy" id="1387277"/>
    <lineage>
        <taxon>Bacteria</taxon>
        <taxon>Pseudomonadati</taxon>
        <taxon>Pseudomonadota</taxon>
        <taxon>Alphaproteobacteria</taxon>
        <taxon>Rhodobacterales</taxon>
        <taxon>Roseobacteraceae</taxon>
        <taxon>Primorskyibacter</taxon>
    </lineage>
</organism>
<feature type="region of interest" description="Disordered" evidence="2">
    <location>
        <begin position="168"/>
        <end position="195"/>
    </location>
</feature>
<keyword evidence="3" id="KW-0812">Transmembrane</keyword>
<accession>A0A917EFY6</accession>
<sequence length="599" mass="65273">MTTKPRARKFRIKRTSDGAGSAAEAVTPDDDAEDDAPETAPAAPSMADVAKRRAAALAALKDGSLDRAAPAEASETPRQATQAPGPAPAPATAARDGEVSSAAEARSDNDIDSIRQEGLTGRQLRMARRVAQKYGLAPTSDFDAVRQLRAQGIDPFKPTNMLELVVPAAGQGGGGDVPPGGSAPAGQPQLPARRPQSLPKTIPLDGANLPSTEVNPADRRAREIIAIQRDIARRRRKRLALLFTRLAFFVFAPTLLAAYYFYAVATPMYASKAEFLILQADNAGGSGIGGLLQGTQFATNQDAIAVQSYLQSKDAMVRLDEDLGFKAHFEQDWIDPIQRLGRDPSNEEAYKLYKKYVKISYDPSEGVIRMEVSAADPEISARFASHLIGFAEERVDELSRRKREDGMATARESLEKAKAERRVAQEELVRLQEGTFIDPEGYIGSLRTQIANYETQLQEKQLQLQALLDNRRPNEAKVDGARGDVRRLEALLAELNGKMTDATTGETSLAEKAARIQMAQADLATADLFLQSALQNEKQTELEANRQVRYLTTSVNPVAAQDPTYPRKFENTILAFLILSGVYLMISLTASILREQVSH</sequence>
<evidence type="ECO:0000256" key="2">
    <source>
        <dbReference type="SAM" id="MobiDB-lite"/>
    </source>
</evidence>
<feature type="transmembrane region" description="Helical" evidence="3">
    <location>
        <begin position="239"/>
        <end position="262"/>
    </location>
</feature>
<keyword evidence="3" id="KW-0472">Membrane</keyword>
<dbReference type="InterPro" id="IPR050445">
    <property type="entry name" value="Bact_polysacc_biosynth/exp"/>
</dbReference>
<feature type="coiled-coil region" evidence="1">
    <location>
        <begin position="407"/>
        <end position="498"/>
    </location>
</feature>
<feature type="compositionally biased region" description="Basic and acidic residues" evidence="2">
    <location>
        <begin position="105"/>
        <end position="115"/>
    </location>
</feature>
<evidence type="ECO:0000256" key="1">
    <source>
        <dbReference type="SAM" id="Coils"/>
    </source>
</evidence>
<dbReference type="PANTHER" id="PTHR32309:SF13">
    <property type="entry name" value="FERRIC ENTEROBACTIN TRANSPORT PROTEIN FEPE"/>
    <property type="match status" value="1"/>
</dbReference>
<keyword evidence="1" id="KW-0175">Coiled coil</keyword>
<feature type="compositionally biased region" description="Acidic residues" evidence="2">
    <location>
        <begin position="27"/>
        <end position="37"/>
    </location>
</feature>
<name>A0A917EFY6_9RHOB</name>
<feature type="region of interest" description="Disordered" evidence="2">
    <location>
        <begin position="61"/>
        <end position="123"/>
    </location>
</feature>
<dbReference type="RefSeq" id="WP_188477877.1">
    <property type="nucleotide sequence ID" value="NZ_BMFJ01000001.1"/>
</dbReference>
<dbReference type="AlphaFoldDB" id="A0A917EFY6"/>
<evidence type="ECO:0000256" key="3">
    <source>
        <dbReference type="SAM" id="Phobius"/>
    </source>
</evidence>
<evidence type="ECO:0000313" key="4">
    <source>
        <dbReference type="EMBL" id="GGE35060.1"/>
    </source>
</evidence>
<dbReference type="Proteomes" id="UP000612855">
    <property type="component" value="Unassembled WGS sequence"/>
</dbReference>
<dbReference type="GO" id="GO:0005886">
    <property type="term" value="C:plasma membrane"/>
    <property type="evidence" value="ECO:0007669"/>
    <property type="project" value="TreeGrafter"/>
</dbReference>
<proteinExistence type="predicted"/>
<feature type="compositionally biased region" description="Low complexity" evidence="2">
    <location>
        <begin position="179"/>
        <end position="192"/>
    </location>
</feature>
<reference evidence="5" key="1">
    <citation type="journal article" date="2019" name="Int. J. Syst. Evol. Microbiol.">
        <title>The Global Catalogue of Microorganisms (GCM) 10K type strain sequencing project: providing services to taxonomists for standard genome sequencing and annotation.</title>
        <authorList>
            <consortium name="The Broad Institute Genomics Platform"/>
            <consortium name="The Broad Institute Genome Sequencing Center for Infectious Disease"/>
            <person name="Wu L."/>
            <person name="Ma J."/>
        </authorList>
    </citation>
    <scope>NUCLEOTIDE SEQUENCE [LARGE SCALE GENOMIC DNA]</scope>
    <source>
        <strain evidence="5">CGMCC 1.12664</strain>
    </source>
</reference>
<feature type="compositionally biased region" description="Basic residues" evidence="2">
    <location>
        <begin position="1"/>
        <end position="13"/>
    </location>
</feature>
<feature type="region of interest" description="Disordered" evidence="2">
    <location>
        <begin position="1"/>
        <end position="49"/>
    </location>
</feature>
<dbReference type="PANTHER" id="PTHR32309">
    <property type="entry name" value="TYROSINE-PROTEIN KINASE"/>
    <property type="match status" value="1"/>
</dbReference>
<protein>
    <submittedName>
        <fullName evidence="4">Capsule polysaccharide transporter</fullName>
    </submittedName>
</protein>
<keyword evidence="3" id="KW-1133">Transmembrane helix</keyword>
<feature type="transmembrane region" description="Helical" evidence="3">
    <location>
        <begin position="573"/>
        <end position="593"/>
    </location>
</feature>
<comment type="caution">
    <text evidence="4">The sequence shown here is derived from an EMBL/GenBank/DDBJ whole genome shotgun (WGS) entry which is preliminary data.</text>
</comment>
<feature type="compositionally biased region" description="Low complexity" evidence="2">
    <location>
        <begin position="76"/>
        <end position="94"/>
    </location>
</feature>
<dbReference type="GO" id="GO:0004713">
    <property type="term" value="F:protein tyrosine kinase activity"/>
    <property type="evidence" value="ECO:0007669"/>
    <property type="project" value="TreeGrafter"/>
</dbReference>
<keyword evidence="5" id="KW-1185">Reference proteome</keyword>